<evidence type="ECO:0000256" key="2">
    <source>
        <dbReference type="ARBA" id="ARBA00012162"/>
    </source>
</evidence>
<dbReference type="InterPro" id="IPR014776">
    <property type="entry name" value="4pyrrole_Mease_sub2"/>
</dbReference>
<keyword evidence="5" id="KW-0949">S-adenosyl-L-methionine</keyword>
<comment type="pathway">
    <text evidence="7">Porphyrin-containing compound metabolism; siroheme biosynthesis; precorrin-2 from uroporphyrinogen III: step 1/1.</text>
</comment>
<dbReference type="InterPro" id="IPR003043">
    <property type="entry name" value="Uropor_MeTrfase_CS"/>
</dbReference>
<dbReference type="PANTHER" id="PTHR45790:SF3">
    <property type="entry name" value="S-ADENOSYL-L-METHIONINE-DEPENDENT UROPORPHYRINOGEN III METHYLTRANSFERASE, CHLOROPLASTIC"/>
    <property type="match status" value="1"/>
</dbReference>
<evidence type="ECO:0000256" key="5">
    <source>
        <dbReference type="ARBA" id="ARBA00022691"/>
    </source>
</evidence>
<dbReference type="SUPFAM" id="SSF53790">
    <property type="entry name" value="Tetrapyrrole methylase"/>
    <property type="match status" value="1"/>
</dbReference>
<dbReference type="Gene3D" id="3.40.1010.10">
    <property type="entry name" value="Cobalt-precorrin-4 Transmethylase, Domain 1"/>
    <property type="match status" value="1"/>
</dbReference>
<accession>A0ABU1DE65</accession>
<keyword evidence="11" id="KW-1185">Reference proteome</keyword>
<dbReference type="NCBIfam" id="NF004790">
    <property type="entry name" value="PRK06136.1"/>
    <property type="match status" value="1"/>
</dbReference>
<sequence length="291" mass="29880">MVRRMSPELSHIAPSPLELPPALARAMPPFPPGTVWLVGAGPGDPGLVTLQAAWALGEADALYFDALVNAEVLRLTRVDCERIFVGKRAGCPSPKQSEITALLVGAARRGKRVVRLKGGDPYVFGRGAEEAQGLVAAGVPFRVSPGVTAGIGGLAAAGIPVTHRDVNQSVTFVTAHDASGGLSERLDWPALSRGAPVLVVYMGFRLMRVIAERLLDAGRPASEPVAVVANATTDRQQVARTTLGRLAAGLDVEGIAPPAIIVVGGVVALAPVLGFAAAAQGEALHAEALGG</sequence>
<dbReference type="CDD" id="cd11642">
    <property type="entry name" value="SUMT"/>
    <property type="match status" value="1"/>
</dbReference>
<dbReference type="InterPro" id="IPR014777">
    <property type="entry name" value="4pyrrole_Mease_sub1"/>
</dbReference>
<feature type="domain" description="Tetrapyrrole methylase" evidence="9">
    <location>
        <begin position="34"/>
        <end position="246"/>
    </location>
</feature>
<evidence type="ECO:0000256" key="6">
    <source>
        <dbReference type="ARBA" id="ARBA00023244"/>
    </source>
</evidence>
<keyword evidence="3 8" id="KW-0489">Methyltransferase</keyword>
<dbReference type="Pfam" id="PF00590">
    <property type="entry name" value="TP_methylase"/>
    <property type="match status" value="1"/>
</dbReference>
<dbReference type="EC" id="2.1.1.107" evidence="2"/>
<dbReference type="GO" id="GO:0004851">
    <property type="term" value="F:uroporphyrin-III C-methyltransferase activity"/>
    <property type="evidence" value="ECO:0007669"/>
    <property type="project" value="UniProtKB-EC"/>
</dbReference>
<dbReference type="Gene3D" id="3.30.950.10">
    <property type="entry name" value="Methyltransferase, Cobalt-precorrin-4 Transmethylase, Domain 2"/>
    <property type="match status" value="1"/>
</dbReference>
<dbReference type="NCBIfam" id="TIGR01469">
    <property type="entry name" value="cobA_cysG_Cterm"/>
    <property type="match status" value="1"/>
</dbReference>
<evidence type="ECO:0000256" key="1">
    <source>
        <dbReference type="ARBA" id="ARBA00005879"/>
    </source>
</evidence>
<keyword evidence="4 8" id="KW-0808">Transferase</keyword>
<evidence type="ECO:0000256" key="3">
    <source>
        <dbReference type="ARBA" id="ARBA00022603"/>
    </source>
</evidence>
<organism evidence="10 11">
    <name type="scientific">Chelatococcus sambhunathii</name>
    <dbReference type="NCBI Taxonomy" id="363953"/>
    <lineage>
        <taxon>Bacteria</taxon>
        <taxon>Pseudomonadati</taxon>
        <taxon>Pseudomonadota</taxon>
        <taxon>Alphaproteobacteria</taxon>
        <taxon>Hyphomicrobiales</taxon>
        <taxon>Chelatococcaceae</taxon>
        <taxon>Chelatococcus</taxon>
    </lineage>
</organism>
<evidence type="ECO:0000256" key="7">
    <source>
        <dbReference type="ARBA" id="ARBA00025705"/>
    </source>
</evidence>
<dbReference type="PANTHER" id="PTHR45790">
    <property type="entry name" value="SIROHEME SYNTHASE-RELATED"/>
    <property type="match status" value="1"/>
</dbReference>
<evidence type="ECO:0000313" key="11">
    <source>
        <dbReference type="Proteomes" id="UP001181622"/>
    </source>
</evidence>
<dbReference type="PROSITE" id="PS00840">
    <property type="entry name" value="SUMT_2"/>
    <property type="match status" value="1"/>
</dbReference>
<evidence type="ECO:0000256" key="8">
    <source>
        <dbReference type="RuleBase" id="RU003960"/>
    </source>
</evidence>
<proteinExistence type="inferred from homology"/>
<reference evidence="10" key="1">
    <citation type="submission" date="2020-10" db="EMBL/GenBank/DDBJ databases">
        <authorList>
            <person name="Abbas A."/>
            <person name="Razzaq R."/>
            <person name="Waqas M."/>
            <person name="Abbas N."/>
            <person name="Nielsen T.K."/>
            <person name="Hansen L.H."/>
            <person name="Hussain S."/>
            <person name="Shahid M."/>
        </authorList>
    </citation>
    <scope>NUCLEOTIDE SEQUENCE</scope>
    <source>
        <strain evidence="10">S14</strain>
    </source>
</reference>
<evidence type="ECO:0000256" key="4">
    <source>
        <dbReference type="ARBA" id="ARBA00022679"/>
    </source>
</evidence>
<dbReference type="PROSITE" id="PS00839">
    <property type="entry name" value="SUMT_1"/>
    <property type="match status" value="1"/>
</dbReference>
<evidence type="ECO:0000259" key="9">
    <source>
        <dbReference type="Pfam" id="PF00590"/>
    </source>
</evidence>
<dbReference type="InterPro" id="IPR050161">
    <property type="entry name" value="Siro_Cobalamin_biosynth"/>
</dbReference>
<keyword evidence="6" id="KW-0627">Porphyrin biosynthesis</keyword>
<comment type="similarity">
    <text evidence="1 8">Belongs to the precorrin methyltransferase family.</text>
</comment>
<comment type="caution">
    <text evidence="10">The sequence shown here is derived from an EMBL/GenBank/DDBJ whole genome shotgun (WGS) entry which is preliminary data.</text>
</comment>
<protein>
    <recommendedName>
        <fullName evidence="2">uroporphyrinogen-III C-methyltransferase</fullName>
        <ecNumber evidence="2">2.1.1.107</ecNumber>
    </recommendedName>
</protein>
<dbReference type="InterPro" id="IPR035996">
    <property type="entry name" value="4pyrrol_Methylase_sf"/>
</dbReference>
<dbReference type="InterPro" id="IPR006366">
    <property type="entry name" value="CobA/CysG_C"/>
</dbReference>
<name>A0ABU1DE65_9HYPH</name>
<dbReference type="InterPro" id="IPR000878">
    <property type="entry name" value="4pyrrol_Mease"/>
</dbReference>
<dbReference type="GO" id="GO:0032259">
    <property type="term" value="P:methylation"/>
    <property type="evidence" value="ECO:0007669"/>
    <property type="project" value="UniProtKB-KW"/>
</dbReference>
<gene>
    <name evidence="10" type="primary">cobA</name>
    <name evidence="10" type="ORF">IHQ68_07210</name>
</gene>
<dbReference type="EMBL" id="JADBEO010000012">
    <property type="protein sequence ID" value="MDR4306404.1"/>
    <property type="molecule type" value="Genomic_DNA"/>
</dbReference>
<evidence type="ECO:0000313" key="10">
    <source>
        <dbReference type="EMBL" id="MDR4306404.1"/>
    </source>
</evidence>
<dbReference type="Proteomes" id="UP001181622">
    <property type="component" value="Unassembled WGS sequence"/>
</dbReference>